<accession>A0A0R1W1C6</accession>
<dbReference type="OrthoDB" id="2247423at2"/>
<dbReference type="InterPro" id="IPR001633">
    <property type="entry name" value="EAL_dom"/>
</dbReference>
<dbReference type="Gene3D" id="3.20.20.450">
    <property type="entry name" value="EAL domain"/>
    <property type="match status" value="1"/>
</dbReference>
<feature type="transmembrane region" description="Helical" evidence="1">
    <location>
        <begin position="7"/>
        <end position="30"/>
    </location>
</feature>
<sequence length="264" mass="31339">MLSELELLLLVISIIALVVAMVTIIIYYYYSRQRSNNYLEKEEQARLRYFIQETVGDHGQVICYECLLRQRNQNKWTLPGELDVPLQRVISLLEETFKSLPREQMRLSINLEVSQILSPEFSYFVRWAISKIDPMSLIIEYAPTGSLTRFTQRRLKSQIEQAQYYGMEFCIDDADATQEFYDRIEWLLPITDQVKCVMDEFRKKDPTQWLDLNLQSWNKLAQKWNFEMILTRVENPEDEDLAQQLQIGELQGYRFGKPKNPLID</sequence>
<dbReference type="EMBL" id="AZGF01000016">
    <property type="protein sequence ID" value="KRM11672.1"/>
    <property type="molecule type" value="Genomic_DNA"/>
</dbReference>
<feature type="domain" description="EAL" evidence="2">
    <location>
        <begin position="35"/>
        <end position="263"/>
    </location>
</feature>
<organism evidence="3 4">
    <name type="scientific">Paucilactobacillus suebicus DSM 5007 = KCTC 3549</name>
    <dbReference type="NCBI Taxonomy" id="1423807"/>
    <lineage>
        <taxon>Bacteria</taxon>
        <taxon>Bacillati</taxon>
        <taxon>Bacillota</taxon>
        <taxon>Bacilli</taxon>
        <taxon>Lactobacillales</taxon>
        <taxon>Lactobacillaceae</taxon>
        <taxon>Paucilactobacillus</taxon>
    </lineage>
</organism>
<dbReference type="eggNOG" id="COG2200">
    <property type="taxonomic scope" value="Bacteria"/>
</dbReference>
<name>A0A0R1W1C6_9LACO</name>
<dbReference type="SUPFAM" id="SSF141868">
    <property type="entry name" value="EAL domain-like"/>
    <property type="match status" value="1"/>
</dbReference>
<dbReference type="PATRIC" id="fig|1423807.3.peg.598"/>
<evidence type="ECO:0000259" key="2">
    <source>
        <dbReference type="SMART" id="SM00052"/>
    </source>
</evidence>
<keyword evidence="1" id="KW-0812">Transmembrane</keyword>
<keyword evidence="4" id="KW-1185">Reference proteome</keyword>
<proteinExistence type="predicted"/>
<dbReference type="InterPro" id="IPR035919">
    <property type="entry name" value="EAL_sf"/>
</dbReference>
<dbReference type="Pfam" id="PF00563">
    <property type="entry name" value="EAL"/>
    <property type="match status" value="1"/>
</dbReference>
<evidence type="ECO:0000256" key="1">
    <source>
        <dbReference type="SAM" id="Phobius"/>
    </source>
</evidence>
<dbReference type="STRING" id="1423807.FD16_GL000589"/>
<dbReference type="Proteomes" id="UP000051820">
    <property type="component" value="Unassembled WGS sequence"/>
</dbReference>
<protein>
    <submittedName>
        <fullName evidence="3">Diguanylate cyclase phosphodiesterase domain-containing protein</fullName>
    </submittedName>
</protein>
<comment type="caution">
    <text evidence="3">The sequence shown here is derived from an EMBL/GenBank/DDBJ whole genome shotgun (WGS) entry which is preliminary data.</text>
</comment>
<reference evidence="3 4" key="1">
    <citation type="journal article" date="2015" name="Genome Announc.">
        <title>Expanding the biotechnology potential of lactobacilli through comparative genomics of 213 strains and associated genera.</title>
        <authorList>
            <person name="Sun Z."/>
            <person name="Harris H.M."/>
            <person name="McCann A."/>
            <person name="Guo C."/>
            <person name="Argimon S."/>
            <person name="Zhang W."/>
            <person name="Yang X."/>
            <person name="Jeffery I.B."/>
            <person name="Cooney J.C."/>
            <person name="Kagawa T.F."/>
            <person name="Liu W."/>
            <person name="Song Y."/>
            <person name="Salvetti E."/>
            <person name="Wrobel A."/>
            <person name="Rasinkangas P."/>
            <person name="Parkhill J."/>
            <person name="Rea M.C."/>
            <person name="O'Sullivan O."/>
            <person name="Ritari J."/>
            <person name="Douillard F.P."/>
            <person name="Paul Ross R."/>
            <person name="Yang R."/>
            <person name="Briner A.E."/>
            <person name="Felis G.E."/>
            <person name="de Vos W.M."/>
            <person name="Barrangou R."/>
            <person name="Klaenhammer T.R."/>
            <person name="Caufield P.W."/>
            <person name="Cui Y."/>
            <person name="Zhang H."/>
            <person name="O'Toole P.W."/>
        </authorList>
    </citation>
    <scope>NUCLEOTIDE SEQUENCE [LARGE SCALE GENOMIC DNA]</scope>
    <source>
        <strain evidence="3 4">DSM 5007</strain>
    </source>
</reference>
<dbReference type="RefSeq" id="WP_010622996.1">
    <property type="nucleotide sequence ID" value="NZ_AZGF01000016.1"/>
</dbReference>
<evidence type="ECO:0000313" key="3">
    <source>
        <dbReference type="EMBL" id="KRM11672.1"/>
    </source>
</evidence>
<evidence type="ECO:0000313" key="4">
    <source>
        <dbReference type="Proteomes" id="UP000051820"/>
    </source>
</evidence>
<keyword evidence="1" id="KW-0472">Membrane</keyword>
<dbReference type="SMART" id="SM00052">
    <property type="entry name" value="EAL"/>
    <property type="match status" value="1"/>
</dbReference>
<keyword evidence="1" id="KW-1133">Transmembrane helix</keyword>
<gene>
    <name evidence="3" type="ORF">FD16_GL000589</name>
</gene>
<dbReference type="AlphaFoldDB" id="A0A0R1W1C6"/>